<evidence type="ECO:0000313" key="1">
    <source>
        <dbReference type="EMBL" id="AKA67971.1"/>
    </source>
</evidence>
<dbReference type="AlphaFoldDB" id="A0A0E3GQ53"/>
<evidence type="ECO:0000313" key="2">
    <source>
        <dbReference type="Proteomes" id="UP000033115"/>
    </source>
</evidence>
<keyword evidence="2" id="KW-1185">Reference proteome</keyword>
<proteinExistence type="predicted"/>
<organism evidence="1 2">
    <name type="scientific">Clostridium scatologenes</name>
    <dbReference type="NCBI Taxonomy" id="1548"/>
    <lineage>
        <taxon>Bacteria</taxon>
        <taxon>Bacillati</taxon>
        <taxon>Bacillota</taxon>
        <taxon>Clostridia</taxon>
        <taxon>Eubacteriales</taxon>
        <taxon>Clostridiaceae</taxon>
        <taxon>Clostridium</taxon>
    </lineage>
</organism>
<dbReference type="EMBL" id="CP009933">
    <property type="protein sequence ID" value="AKA67971.1"/>
    <property type="molecule type" value="Genomic_DNA"/>
</dbReference>
<dbReference type="Proteomes" id="UP000033115">
    <property type="component" value="Chromosome"/>
</dbReference>
<dbReference type="HOGENOM" id="CLU_3134246_0_0_9"/>
<accession>A0A0E3GQ53</accession>
<gene>
    <name evidence="1" type="ORF">CSCA_0846</name>
</gene>
<reference evidence="1 2" key="1">
    <citation type="journal article" date="2015" name="J. Biotechnol.">
        <title>Complete genome sequence of a malodorant-producing acetogen, Clostridium scatologenes ATCC 25775(T).</title>
        <authorList>
            <person name="Zhu Z."/>
            <person name="Guo T."/>
            <person name="Zheng H."/>
            <person name="Song T."/>
            <person name="Ouyang P."/>
            <person name="Xie J."/>
        </authorList>
    </citation>
    <scope>NUCLEOTIDE SEQUENCE [LARGE SCALE GENOMIC DNA]</scope>
    <source>
        <strain evidence="1 2">ATCC 25775</strain>
    </source>
</reference>
<protein>
    <submittedName>
        <fullName evidence="1">Uncharacterized protein</fullName>
    </submittedName>
</protein>
<dbReference type="STRING" id="1548.CSCA_0846"/>
<name>A0A0E3GQ53_CLOSL</name>
<sequence length="49" mass="5624">MNSNKILQLIKKFNIPFLSTCLKIDLICYIKKANTLAFFYANMPALLTV</sequence>
<dbReference type="KEGG" id="csq:CSCA_0846"/>